<protein>
    <submittedName>
        <fullName evidence="1">Biogenesis of lysosome-related organelles complex 1 subunit 1</fullName>
    </submittedName>
</protein>
<accession>A0A5K3FNE5</accession>
<dbReference type="WBParaSite" id="MCU_009886-RA">
    <property type="protein sequence ID" value="MCU_009886-RA"/>
    <property type="gene ID" value="MCU_009886"/>
</dbReference>
<sequence length="137" mass="15936">MYLFSSFKRNTNITIPASTTIFLDELAEKLRQQRQQLLSSSRPHKLEQEIDVAIQDLKRAAVNAFTRAIDDLDQIEKHESASLNKLASRIHRCCKELDWLEQYFYLSCGYGVCLLTLHSKCCINLDVIQYFHTTCFD</sequence>
<name>A0A5K3FNE5_MESCO</name>
<reference evidence="1" key="1">
    <citation type="submission" date="2019-11" db="UniProtKB">
        <authorList>
            <consortium name="WormBaseParasite"/>
        </authorList>
    </citation>
    <scope>IDENTIFICATION</scope>
</reference>
<evidence type="ECO:0000313" key="1">
    <source>
        <dbReference type="WBParaSite" id="MCU_009886-RA"/>
    </source>
</evidence>
<organism evidence="1">
    <name type="scientific">Mesocestoides corti</name>
    <name type="common">Flatworm</name>
    <dbReference type="NCBI Taxonomy" id="53468"/>
    <lineage>
        <taxon>Eukaryota</taxon>
        <taxon>Metazoa</taxon>
        <taxon>Spiralia</taxon>
        <taxon>Lophotrochozoa</taxon>
        <taxon>Platyhelminthes</taxon>
        <taxon>Cestoda</taxon>
        <taxon>Eucestoda</taxon>
        <taxon>Cyclophyllidea</taxon>
        <taxon>Mesocestoididae</taxon>
        <taxon>Mesocestoides</taxon>
    </lineage>
</organism>
<proteinExistence type="predicted"/>
<dbReference type="AlphaFoldDB" id="A0A5K3FNE5"/>